<dbReference type="AlphaFoldDB" id="A0A818Y3Q9"/>
<organism evidence="4 5">
    <name type="scientific">Rotaria socialis</name>
    <dbReference type="NCBI Taxonomy" id="392032"/>
    <lineage>
        <taxon>Eukaryota</taxon>
        <taxon>Metazoa</taxon>
        <taxon>Spiralia</taxon>
        <taxon>Gnathifera</taxon>
        <taxon>Rotifera</taxon>
        <taxon>Eurotatoria</taxon>
        <taxon>Bdelloidea</taxon>
        <taxon>Philodinida</taxon>
        <taxon>Philodinidae</taxon>
        <taxon>Rotaria</taxon>
    </lineage>
</organism>
<dbReference type="Proteomes" id="UP000663872">
    <property type="component" value="Unassembled WGS sequence"/>
</dbReference>
<name>A0A818Y3Q9_9BILA</name>
<accession>A0A818Y3Q9</accession>
<evidence type="ECO:0000313" key="3">
    <source>
        <dbReference type="EMBL" id="CAF3381663.1"/>
    </source>
</evidence>
<dbReference type="Gene3D" id="3.80.10.10">
    <property type="entry name" value="Ribonuclease Inhibitor"/>
    <property type="match status" value="1"/>
</dbReference>
<evidence type="ECO:0000313" key="5">
    <source>
        <dbReference type="Proteomes" id="UP000663865"/>
    </source>
</evidence>
<gene>
    <name evidence="3" type="ORF">GRG538_LOCUS8259</name>
    <name evidence="4" type="ORF">KIK155_LOCUS29607</name>
    <name evidence="2" type="ORF">LUA448_LOCUS859</name>
</gene>
<dbReference type="EMBL" id="CAJNYD010000017">
    <property type="protein sequence ID" value="CAF3179149.1"/>
    <property type="molecule type" value="Genomic_DNA"/>
</dbReference>
<comment type="caution">
    <text evidence="4">The sequence shown here is derived from an EMBL/GenBank/DDBJ whole genome shotgun (WGS) entry which is preliminary data.</text>
</comment>
<dbReference type="Proteomes" id="UP000663865">
    <property type="component" value="Unassembled WGS sequence"/>
</dbReference>
<reference evidence="4" key="1">
    <citation type="submission" date="2021-02" db="EMBL/GenBank/DDBJ databases">
        <authorList>
            <person name="Nowell W R."/>
        </authorList>
    </citation>
    <scope>NUCLEOTIDE SEQUENCE</scope>
</reference>
<dbReference type="EMBL" id="CAJNYV010005551">
    <property type="protein sequence ID" value="CAF3749234.1"/>
    <property type="molecule type" value="Genomic_DNA"/>
</dbReference>
<dbReference type="InterPro" id="IPR032675">
    <property type="entry name" value="LRR_dom_sf"/>
</dbReference>
<evidence type="ECO:0000313" key="4">
    <source>
        <dbReference type="EMBL" id="CAF3749234.1"/>
    </source>
</evidence>
<proteinExistence type="predicted"/>
<dbReference type="PROSITE" id="PS50181">
    <property type="entry name" value="FBOX"/>
    <property type="match status" value="1"/>
</dbReference>
<evidence type="ECO:0000259" key="1">
    <source>
        <dbReference type="PROSITE" id="PS50181"/>
    </source>
</evidence>
<dbReference type="EMBL" id="CAJNYT010000883">
    <property type="protein sequence ID" value="CAF3381663.1"/>
    <property type="molecule type" value="Genomic_DNA"/>
</dbReference>
<dbReference type="SUPFAM" id="SSF52058">
    <property type="entry name" value="L domain-like"/>
    <property type="match status" value="1"/>
</dbReference>
<evidence type="ECO:0000313" key="2">
    <source>
        <dbReference type="EMBL" id="CAF3179149.1"/>
    </source>
</evidence>
<feature type="domain" description="F-box" evidence="1">
    <location>
        <begin position="5"/>
        <end position="52"/>
    </location>
</feature>
<sequence length="535" mass="62417">MSQRIVHLLDLPNEILFLILKKLDNIDVLYSLFGINNQRLDIIAQEQIFSNILNFVSISQSADEICSISDSMLNRFRIDVLPRIQQNVKSLSVESASIECILGAGIYPNLTELKIFNFNREIVPRYFTDNSLFQHIDQQQITDLILISNENYIEQVLTKDTNNVYVTILDFFKNLNHLSILPSSVNDYPPLSLYCLPPMTFSSSILTELCINTNNFDDCLALLDGRLKQLTSLILQVNYIYKTSTSYNMDPLPNLECFSLTCYKSTEDYDSVVLPLLRRMSHLKELNLYIYIYISAGSTFIAGTHLDNEILIHMPRLHTFTFYIASKHGPVDPDVRISNLDILSTFTNIQYRQVACMVDYFDDWETICRVFSLPVKFHRLEEIGNNIPNIVFTSVTHLMLWDQDAFKYEFFIRLTQAFPFLKDLSIKNIQPPFWRSRERHLYENDWRSIVKYPYLVSLNITGAHIHYIEHFLNDTKTHLPRLTELKVKYVNLKIVTNNFTRGETRRNCAKIKQLIAEQSMVYPKDVYDYFPSLSL</sequence>
<dbReference type="InterPro" id="IPR001810">
    <property type="entry name" value="F-box_dom"/>
</dbReference>
<dbReference type="Proteomes" id="UP000663833">
    <property type="component" value="Unassembled WGS sequence"/>
</dbReference>
<protein>
    <recommendedName>
        <fullName evidence="1">F-box domain-containing protein</fullName>
    </recommendedName>
</protein>